<evidence type="ECO:0000313" key="2">
    <source>
        <dbReference type="Proteomes" id="UP000518300"/>
    </source>
</evidence>
<accession>A0A848LP45</accession>
<dbReference type="Proteomes" id="UP000518300">
    <property type="component" value="Unassembled WGS sequence"/>
</dbReference>
<dbReference type="EMBL" id="JABBJJ010000197">
    <property type="protein sequence ID" value="NMO19647.1"/>
    <property type="molecule type" value="Genomic_DNA"/>
</dbReference>
<protein>
    <submittedName>
        <fullName evidence="1">Uncharacterized protein</fullName>
    </submittedName>
</protein>
<name>A0A848LP45_9BACT</name>
<sequence>MSCLLFSTPARAEPTVHTGGFMQRRLLEVSGSARVVPGDFPAYQFQGGVLAGQGAWRTFLGAGTTLFPDLGRYGAGPVVGGRFTLSSRVSGAVDLGADYFPIAGAQRERFAFMVHVAVMFDLPW</sequence>
<dbReference type="AlphaFoldDB" id="A0A848LP45"/>
<proteinExistence type="predicted"/>
<dbReference type="RefSeq" id="WP_169348891.1">
    <property type="nucleotide sequence ID" value="NZ_JABBJJ010000197.1"/>
</dbReference>
<gene>
    <name evidence="1" type="ORF">HG543_32945</name>
</gene>
<organism evidence="1 2">
    <name type="scientific">Pyxidicoccus fallax</name>
    <dbReference type="NCBI Taxonomy" id="394095"/>
    <lineage>
        <taxon>Bacteria</taxon>
        <taxon>Pseudomonadati</taxon>
        <taxon>Myxococcota</taxon>
        <taxon>Myxococcia</taxon>
        <taxon>Myxococcales</taxon>
        <taxon>Cystobacterineae</taxon>
        <taxon>Myxococcaceae</taxon>
        <taxon>Pyxidicoccus</taxon>
    </lineage>
</organism>
<reference evidence="1 2" key="1">
    <citation type="submission" date="2020-04" db="EMBL/GenBank/DDBJ databases">
        <title>Draft genome of Pyxidicoccus fallax type strain.</title>
        <authorList>
            <person name="Whitworth D.E."/>
        </authorList>
    </citation>
    <scope>NUCLEOTIDE SEQUENCE [LARGE SCALE GENOMIC DNA]</scope>
    <source>
        <strain evidence="1 2">DSM 14698</strain>
    </source>
</reference>
<keyword evidence="2" id="KW-1185">Reference proteome</keyword>
<comment type="caution">
    <text evidence="1">The sequence shown here is derived from an EMBL/GenBank/DDBJ whole genome shotgun (WGS) entry which is preliminary data.</text>
</comment>
<evidence type="ECO:0000313" key="1">
    <source>
        <dbReference type="EMBL" id="NMO19647.1"/>
    </source>
</evidence>